<dbReference type="RefSeq" id="XP_030516846.1">
    <property type="nucleotide sequence ID" value="XM_030660986.1"/>
</dbReference>
<dbReference type="PROSITE" id="PS50891">
    <property type="entry name" value="LOB"/>
    <property type="match status" value="1"/>
</dbReference>
<gene>
    <name evidence="5" type="primary">LOC115730345</name>
</gene>
<dbReference type="InterPro" id="IPR004883">
    <property type="entry name" value="LOB"/>
</dbReference>
<evidence type="ECO:0000313" key="5">
    <source>
        <dbReference type="RefSeq" id="XP_030516846.1"/>
    </source>
</evidence>
<evidence type="ECO:0000256" key="1">
    <source>
        <dbReference type="ARBA" id="ARBA00005474"/>
    </source>
</evidence>
<evidence type="ECO:0000256" key="2">
    <source>
        <dbReference type="SAM" id="Coils"/>
    </source>
</evidence>
<dbReference type="Pfam" id="PF03195">
    <property type="entry name" value="LOB"/>
    <property type="match status" value="1"/>
</dbReference>
<keyword evidence="4" id="KW-1185">Reference proteome</keyword>
<organism evidence="4 5">
    <name type="scientific">Rhodamnia argentea</name>
    <dbReference type="NCBI Taxonomy" id="178133"/>
    <lineage>
        <taxon>Eukaryota</taxon>
        <taxon>Viridiplantae</taxon>
        <taxon>Streptophyta</taxon>
        <taxon>Embryophyta</taxon>
        <taxon>Tracheophyta</taxon>
        <taxon>Spermatophyta</taxon>
        <taxon>Magnoliopsida</taxon>
        <taxon>eudicotyledons</taxon>
        <taxon>Gunneridae</taxon>
        <taxon>Pentapetalae</taxon>
        <taxon>rosids</taxon>
        <taxon>malvids</taxon>
        <taxon>Myrtales</taxon>
        <taxon>Myrtaceae</taxon>
        <taxon>Myrtoideae</taxon>
        <taxon>Myrteae</taxon>
        <taxon>Australasian group</taxon>
        <taxon>Rhodamnia</taxon>
    </lineage>
</organism>
<dbReference type="OrthoDB" id="778083at2759"/>
<sequence length="200" mass="21442">MEPSGAGASSASPPSPIPPAWPCPTPALPLQVVVVASPCAACKALRRRCSESCVLAPYFPPSDPAKFAIAHRVFGASNIVKSLLALPESRRGDAVSSMIYEASTRIRDPVYGCAGAISQLQTQISQLQAQLAKSEAELMSMQIQLASLVEQLQLTKSQDSSPHQSLEILLNSPFDDYQIQIDSCLDEYSGFGSFCEPLWT</sequence>
<comment type="similarity">
    <text evidence="1">Belongs to the LOB domain-containing protein family.</text>
</comment>
<proteinExistence type="inferred from homology"/>
<dbReference type="PANTHER" id="PTHR31301">
    <property type="entry name" value="LOB DOMAIN-CONTAINING PROTEIN 4-RELATED"/>
    <property type="match status" value="1"/>
</dbReference>
<reference evidence="5" key="1">
    <citation type="submission" date="2025-08" db="UniProtKB">
        <authorList>
            <consortium name="RefSeq"/>
        </authorList>
    </citation>
    <scope>IDENTIFICATION</scope>
    <source>
        <tissue evidence="5">Leaf</tissue>
    </source>
</reference>
<dbReference type="AlphaFoldDB" id="A0A8B8N369"/>
<feature type="domain" description="LOB" evidence="3">
    <location>
        <begin position="37"/>
        <end position="138"/>
    </location>
</feature>
<dbReference type="KEGG" id="rarg:115730345"/>
<keyword evidence="2" id="KW-0175">Coiled coil</keyword>
<protein>
    <submittedName>
        <fullName evidence="5">LOB domain-containing protein 11-like</fullName>
    </submittedName>
</protein>
<dbReference type="Proteomes" id="UP000827889">
    <property type="component" value="Chromosome 3"/>
</dbReference>
<name>A0A8B8N369_9MYRT</name>
<evidence type="ECO:0000259" key="3">
    <source>
        <dbReference type="PROSITE" id="PS50891"/>
    </source>
</evidence>
<accession>A0A8B8N369</accession>
<feature type="coiled-coil region" evidence="2">
    <location>
        <begin position="117"/>
        <end position="151"/>
    </location>
</feature>
<dbReference type="PANTHER" id="PTHR31301:SF206">
    <property type="entry name" value="LOB DOMAIN-CONTAINING PROTEIN 1"/>
    <property type="match status" value="1"/>
</dbReference>
<evidence type="ECO:0000313" key="4">
    <source>
        <dbReference type="Proteomes" id="UP000827889"/>
    </source>
</evidence>
<dbReference type="GeneID" id="115730345"/>